<evidence type="ECO:0000256" key="2">
    <source>
        <dbReference type="SAM" id="Phobius"/>
    </source>
</evidence>
<evidence type="ECO:0000256" key="1">
    <source>
        <dbReference type="SAM" id="MobiDB-lite"/>
    </source>
</evidence>
<dbReference type="OrthoDB" id="3386698at2"/>
<keyword evidence="4" id="KW-1185">Reference proteome</keyword>
<proteinExistence type="predicted"/>
<feature type="transmembrane region" description="Helical" evidence="2">
    <location>
        <begin position="73"/>
        <end position="96"/>
    </location>
</feature>
<gene>
    <name evidence="3" type="ORF">GA0070614_1253</name>
</gene>
<reference evidence="4" key="1">
    <citation type="submission" date="2016-06" db="EMBL/GenBank/DDBJ databases">
        <authorList>
            <person name="Varghese N."/>
            <person name="Submissions Spin"/>
        </authorList>
    </citation>
    <scope>NUCLEOTIDE SEQUENCE [LARGE SCALE GENOMIC DNA]</scope>
    <source>
        <strain evidence="4">DSM 45161</strain>
    </source>
</reference>
<accession>A0A1C5HGZ0</accession>
<dbReference type="EMBL" id="LT607753">
    <property type="protein sequence ID" value="SCG44801.1"/>
    <property type="molecule type" value="Genomic_DNA"/>
</dbReference>
<feature type="compositionally biased region" description="Basic and acidic residues" evidence="1">
    <location>
        <begin position="265"/>
        <end position="291"/>
    </location>
</feature>
<dbReference type="AlphaFoldDB" id="A0A1C5HGZ0"/>
<feature type="compositionally biased region" description="Basic and acidic residues" evidence="1">
    <location>
        <begin position="249"/>
        <end position="258"/>
    </location>
</feature>
<organism evidence="3 4">
    <name type="scientific">Micromonospora coxensis</name>
    <dbReference type="NCBI Taxonomy" id="356852"/>
    <lineage>
        <taxon>Bacteria</taxon>
        <taxon>Bacillati</taxon>
        <taxon>Actinomycetota</taxon>
        <taxon>Actinomycetes</taxon>
        <taxon>Micromonosporales</taxon>
        <taxon>Micromonosporaceae</taxon>
        <taxon>Micromonospora</taxon>
    </lineage>
</organism>
<feature type="transmembrane region" description="Helical" evidence="2">
    <location>
        <begin position="215"/>
        <end position="238"/>
    </location>
</feature>
<name>A0A1C5HGZ0_9ACTN</name>
<keyword evidence="2" id="KW-0472">Membrane</keyword>
<dbReference type="Proteomes" id="UP000198215">
    <property type="component" value="Chromosome I"/>
</dbReference>
<feature type="transmembrane region" description="Helical" evidence="2">
    <location>
        <begin position="102"/>
        <end position="118"/>
    </location>
</feature>
<protein>
    <submittedName>
        <fullName evidence="3">Uncharacterized protein</fullName>
    </submittedName>
</protein>
<dbReference type="RefSeq" id="WP_088975050.1">
    <property type="nucleotide sequence ID" value="NZ_LT607753.1"/>
</dbReference>
<keyword evidence="2" id="KW-1133">Transmembrane helix</keyword>
<feature type="transmembrane region" description="Helical" evidence="2">
    <location>
        <begin position="48"/>
        <end position="66"/>
    </location>
</feature>
<feature type="region of interest" description="Disordered" evidence="1">
    <location>
        <begin position="249"/>
        <end position="291"/>
    </location>
</feature>
<sequence length="291" mass="30961">MTWAAVLLVTAVVWAVSVIRSVRLRAFVYSLPLPMTLALVTTGHRVDGAQVLGVLGLNLFFGTVALTHRRLRWPVLLADLAGIGAYVAVSVGLLAVPIPFEPALAAVLALWTVAMLVLRRRARAAGPAVREPEAAGRDGLPAPVKLVVIFAGAVLTGLLGELLRGMVVTFPYAGVLVAVEARRHLVAFSRHFARNSLALVGFLTGYHYLQDVSPAAALVAGWAAFALVSIALHLPRVVGAVQPVTRRRAGDATADRRAATMRYGSRGDDAESVRRRSTHDGRWHGNRGDGG</sequence>
<evidence type="ECO:0000313" key="4">
    <source>
        <dbReference type="Proteomes" id="UP000198215"/>
    </source>
</evidence>
<keyword evidence="2" id="KW-0812">Transmembrane</keyword>
<evidence type="ECO:0000313" key="3">
    <source>
        <dbReference type="EMBL" id="SCG44801.1"/>
    </source>
</evidence>